<evidence type="ECO:0000256" key="2">
    <source>
        <dbReference type="SAM" id="SignalP"/>
    </source>
</evidence>
<reference evidence="4 5" key="1">
    <citation type="submission" date="2016-03" db="EMBL/GenBank/DDBJ databases">
        <title>Choanephora cucurbitarum.</title>
        <authorList>
            <person name="Min B."/>
            <person name="Park H."/>
            <person name="Park J.-H."/>
            <person name="Shin H.-D."/>
            <person name="Choi I.-G."/>
        </authorList>
    </citation>
    <scope>NUCLEOTIDE SEQUENCE [LARGE SCALE GENOMIC DNA]</scope>
    <source>
        <strain evidence="4 5">KUS-F28377</strain>
    </source>
</reference>
<dbReference type="AlphaFoldDB" id="A0A1C7NL16"/>
<dbReference type="GO" id="GO:0009272">
    <property type="term" value="P:fungal-type cell wall biogenesis"/>
    <property type="evidence" value="ECO:0007669"/>
    <property type="project" value="UniProtKB-ARBA"/>
</dbReference>
<dbReference type="PANTHER" id="PTHR10587:SF98">
    <property type="entry name" value="CHITIN DEACETYLASE"/>
    <property type="match status" value="1"/>
</dbReference>
<comment type="caution">
    <text evidence="4">The sequence shown here is derived from an EMBL/GenBank/DDBJ whole genome shotgun (WGS) entry which is preliminary data.</text>
</comment>
<proteinExistence type="predicted"/>
<protein>
    <submittedName>
        <fullName evidence="4">Chitin deacetylase</fullName>
    </submittedName>
</protein>
<dbReference type="EMBL" id="LUGH01000109">
    <property type="protein sequence ID" value="OBZ89176.1"/>
    <property type="molecule type" value="Genomic_DNA"/>
</dbReference>
<dbReference type="OrthoDB" id="407355at2759"/>
<evidence type="ECO:0000313" key="4">
    <source>
        <dbReference type="EMBL" id="OBZ89176.1"/>
    </source>
</evidence>
<organism evidence="4 5">
    <name type="scientific">Choanephora cucurbitarum</name>
    <dbReference type="NCBI Taxonomy" id="101091"/>
    <lineage>
        <taxon>Eukaryota</taxon>
        <taxon>Fungi</taxon>
        <taxon>Fungi incertae sedis</taxon>
        <taxon>Mucoromycota</taxon>
        <taxon>Mucoromycotina</taxon>
        <taxon>Mucoromycetes</taxon>
        <taxon>Mucorales</taxon>
        <taxon>Mucorineae</taxon>
        <taxon>Choanephoraceae</taxon>
        <taxon>Choanephoroideae</taxon>
        <taxon>Choanephora</taxon>
    </lineage>
</organism>
<dbReference type="InterPro" id="IPR050248">
    <property type="entry name" value="Polysacc_deacetylase_ArnD"/>
</dbReference>
<feature type="chain" id="PRO_5008889765" evidence="2">
    <location>
        <begin position="19"/>
        <end position="484"/>
    </location>
</feature>
<dbReference type="InterPro" id="IPR011330">
    <property type="entry name" value="Glyco_hydro/deAcase_b/a-brl"/>
</dbReference>
<feature type="signal peptide" evidence="2">
    <location>
        <begin position="1"/>
        <end position="18"/>
    </location>
</feature>
<evidence type="ECO:0000256" key="1">
    <source>
        <dbReference type="SAM" id="MobiDB-lite"/>
    </source>
</evidence>
<sequence length="484" mass="53045">MRVTQSVFFVIAASQAYAATIQKRGYAPQFQPSFPNVNEPSGVVTSYNPGPYDTSDTLSTAQLTGFPTPWTSPPTDSEEVLAVYNKIDWSFVPKAPIRKRDAYGNWLSNSDGASDPYCWWSSTNCLKPKASYLPPDIYTCPSSGDWGLNYDDGPFNRYTGSNARKENEYAEPTLYNFLAKHNVHSTLFYIGSNVATYPAAAKRGLNNGHQLCVHTWSHPPMTTQTDKQVVAELYWTLKAIKAATGVTSKCWRPPQGDVDDRVRAIAWQMGLRTILWDEDTDDWNVSGGPNGGTLSPRKVDAKFAKWINNYKTGKDISGHIVLEHELNHVTVNLSMFWMPKLKETFNVIPALSCNGITRPYWEESFVYPVAEANSPSTKSTTTTTSKPATTSGSTKTIVTISTQTAAQTTTKKITTTKKVTTTTAKKVTTTITKAITTSTKITSPTSTSCIAGVAGKKQGNGNTGYCCATSDDCLETCRSGKCDF</sequence>
<feature type="domain" description="NodB homology" evidence="3">
    <location>
        <begin position="144"/>
        <end position="350"/>
    </location>
</feature>
<dbReference type="InterPro" id="IPR002509">
    <property type="entry name" value="NODB_dom"/>
</dbReference>
<keyword evidence="5" id="KW-1185">Reference proteome</keyword>
<dbReference type="Gene3D" id="3.20.20.370">
    <property type="entry name" value="Glycoside hydrolase/deacetylase"/>
    <property type="match status" value="1"/>
</dbReference>
<evidence type="ECO:0000259" key="3">
    <source>
        <dbReference type="PROSITE" id="PS51677"/>
    </source>
</evidence>
<dbReference type="InParanoid" id="A0A1C7NL16"/>
<dbReference type="PANTHER" id="PTHR10587">
    <property type="entry name" value="GLYCOSYL TRANSFERASE-RELATED"/>
    <property type="match status" value="1"/>
</dbReference>
<feature type="region of interest" description="Disordered" evidence="1">
    <location>
        <begin position="372"/>
        <end position="392"/>
    </location>
</feature>
<feature type="compositionally biased region" description="Low complexity" evidence="1">
    <location>
        <begin position="374"/>
        <end position="392"/>
    </location>
</feature>
<accession>A0A1C7NL16</accession>
<dbReference type="PROSITE" id="PS51677">
    <property type="entry name" value="NODB"/>
    <property type="match status" value="1"/>
</dbReference>
<name>A0A1C7NL16_9FUNG</name>
<keyword evidence="2" id="KW-0732">Signal</keyword>
<dbReference type="GO" id="GO:0016020">
    <property type="term" value="C:membrane"/>
    <property type="evidence" value="ECO:0007669"/>
    <property type="project" value="TreeGrafter"/>
</dbReference>
<dbReference type="GO" id="GO:0005975">
    <property type="term" value="P:carbohydrate metabolic process"/>
    <property type="evidence" value="ECO:0007669"/>
    <property type="project" value="InterPro"/>
</dbReference>
<dbReference type="SUPFAM" id="SSF88713">
    <property type="entry name" value="Glycoside hydrolase/deacetylase"/>
    <property type="match status" value="1"/>
</dbReference>
<gene>
    <name evidence="4" type="primary">CDA_9</name>
    <name evidence="4" type="ORF">A0J61_02770</name>
</gene>
<dbReference type="Proteomes" id="UP000093000">
    <property type="component" value="Unassembled WGS sequence"/>
</dbReference>
<dbReference type="Pfam" id="PF01522">
    <property type="entry name" value="Polysacc_deac_1"/>
    <property type="match status" value="1"/>
</dbReference>
<evidence type="ECO:0000313" key="5">
    <source>
        <dbReference type="Proteomes" id="UP000093000"/>
    </source>
</evidence>
<dbReference type="GO" id="GO:0004099">
    <property type="term" value="F:chitin deacetylase activity"/>
    <property type="evidence" value="ECO:0007669"/>
    <property type="project" value="UniProtKB-ARBA"/>
</dbReference>